<evidence type="ECO:0000313" key="4">
    <source>
        <dbReference type="EMBL" id="MBC6469497.1"/>
    </source>
</evidence>
<keyword evidence="3" id="KW-0732">Signal</keyword>
<dbReference type="NCBIfam" id="TIGR03769">
    <property type="entry name" value="P_ac_wall_RPT"/>
    <property type="match status" value="1"/>
</dbReference>
<evidence type="ECO:0000256" key="1">
    <source>
        <dbReference type="SAM" id="MobiDB-lite"/>
    </source>
</evidence>
<organism evidence="4 5">
    <name type="scientific">Actinomadura alba</name>
    <dbReference type="NCBI Taxonomy" id="406431"/>
    <lineage>
        <taxon>Bacteria</taxon>
        <taxon>Bacillati</taxon>
        <taxon>Actinomycetota</taxon>
        <taxon>Actinomycetes</taxon>
        <taxon>Streptosporangiales</taxon>
        <taxon>Thermomonosporaceae</taxon>
        <taxon>Actinomadura</taxon>
    </lineage>
</organism>
<sequence length="320" mass="33359">MPSTAVRRLRLAAALALAILAALPATGASGESGAPTPSPSVDSTIGGSVRPDESTATGRTVVGDGHVDMGPRFLDGKWTIQVRDDTVRPPVWRNLNDVVLQVADAAKVEVPGDRTFAFLGSPGAQVWVLPQVQKQGVLWPGWNTQDPQVATTINREVTWTLRGVTGPGHFVLFANGDFGAPQILFDSARPYPQQTGTDVNTHVHGNWAFSAQGTYLLDIDMSGRTLDGRQVNDRRLLRVFVGGGDATAAFDAAPPPGFPVAGTSDEDGSGDTGTPLPMWAWALIGGAGLVVVVVTVVAMSAVRSARRAGDAVPAAPGKDA</sequence>
<keyword evidence="2" id="KW-0812">Transmembrane</keyword>
<keyword evidence="2" id="KW-0472">Membrane</keyword>
<name>A0ABR7LYB8_9ACTN</name>
<dbReference type="NCBIfam" id="NF038134">
    <property type="entry name" value="choice_anch_M"/>
    <property type="match status" value="1"/>
</dbReference>
<feature type="region of interest" description="Disordered" evidence="1">
    <location>
        <begin position="252"/>
        <end position="272"/>
    </location>
</feature>
<gene>
    <name evidence="4" type="ORF">HKK74_28990</name>
</gene>
<evidence type="ECO:0000256" key="3">
    <source>
        <dbReference type="SAM" id="SignalP"/>
    </source>
</evidence>
<accession>A0ABR7LYB8</accession>
<reference evidence="4 5" key="1">
    <citation type="submission" date="2020-06" db="EMBL/GenBank/DDBJ databases">
        <title>Actinomadura xiongansis sp. nov., isolated from soil of Baiyangdian.</title>
        <authorList>
            <person name="Zhang X."/>
        </authorList>
    </citation>
    <scope>NUCLEOTIDE SEQUENCE [LARGE SCALE GENOMIC DNA]</scope>
    <source>
        <strain evidence="4 5">HBUM206468</strain>
    </source>
</reference>
<feature type="signal peptide" evidence="3">
    <location>
        <begin position="1"/>
        <end position="27"/>
    </location>
</feature>
<dbReference type="NCBIfam" id="TIGR03773">
    <property type="entry name" value="anch_rpt_wall"/>
    <property type="match status" value="1"/>
</dbReference>
<dbReference type="Proteomes" id="UP000805614">
    <property type="component" value="Unassembled WGS sequence"/>
</dbReference>
<feature type="chain" id="PRO_5046304632" description="ABC transporter-associated repeat protein" evidence="3">
    <location>
        <begin position="28"/>
        <end position="320"/>
    </location>
</feature>
<evidence type="ECO:0000313" key="5">
    <source>
        <dbReference type="Proteomes" id="UP000805614"/>
    </source>
</evidence>
<dbReference type="InterPro" id="IPR022435">
    <property type="entry name" value="Surface-anchored_actinobac"/>
</dbReference>
<dbReference type="EMBL" id="JABVEC010000028">
    <property type="protein sequence ID" value="MBC6469497.1"/>
    <property type="molecule type" value="Genomic_DNA"/>
</dbReference>
<dbReference type="InterPro" id="IPR022395">
    <property type="entry name" value="CHP03773_ABC_transptr-like"/>
</dbReference>
<proteinExistence type="predicted"/>
<comment type="caution">
    <text evidence="4">The sequence shown here is derived from an EMBL/GenBank/DDBJ whole genome shotgun (WGS) entry which is preliminary data.</text>
</comment>
<evidence type="ECO:0000256" key="2">
    <source>
        <dbReference type="SAM" id="Phobius"/>
    </source>
</evidence>
<keyword evidence="2" id="KW-1133">Transmembrane helix</keyword>
<feature type="transmembrane region" description="Helical" evidence="2">
    <location>
        <begin position="278"/>
        <end position="299"/>
    </location>
</feature>
<feature type="region of interest" description="Disordered" evidence="1">
    <location>
        <begin position="27"/>
        <end position="65"/>
    </location>
</feature>
<evidence type="ECO:0008006" key="6">
    <source>
        <dbReference type="Google" id="ProtNLM"/>
    </source>
</evidence>
<keyword evidence="5" id="KW-1185">Reference proteome</keyword>
<protein>
    <recommendedName>
        <fullName evidence="6">ABC transporter-associated repeat protein</fullName>
    </recommendedName>
</protein>